<dbReference type="PANTHER" id="PTHR30313">
    <property type="entry name" value="DNA PRIMASE"/>
    <property type="match status" value="1"/>
</dbReference>
<sequence length="604" mass="69428">MPDQVSEEVIEEVRKANDIVDVIGEYIQLKKQGRNYFGLCPFHGEKTPSFSVTQEKQIFHCFGCGKGGNVMTFIMEMEGYTFYEALRLLADKSGVELPDISQQQKSSISQESQRILSASEWITKLYHHLLRYTKDGKEGYQYFKQRGITDEVIDAFQLGFAPNIKDFTAEFLAKKGFHQQTLIKAGLLSQQEDDTAADRFRGRVIFPIRNHLGKTIAFGGRTISDQEPKYLNSPESELFQKGKILYNFDLAKKHIRKQSEVVLFEGYMDVISAFQADVKNAVATLGTSLTESQARLLRRYADTVIICYDADSAGIEAAYKAAELLQKAGCRVKIANLRENMDPDDFITQFGTKQFHDEVLKASLTFTSFYMRYLKKDFNLTLEGDRIQYIEKVLKYLARIDSSVEREYYLKEISHAYNVSMESLQQEIQVYRQKMGPGKDKIKKNSYTNRASNNDDTKKLLPAFHNAERQLIAYMLQDASITDKVQEEIGASFNIDEHKIIATHLYAYYEEEHQPDVSTFVEMLTDNKLKQLVTEIAMIPVHENITNDEINDYIRIIRAENSNKQNIQSLKEEQRIAEQQNDPIKAAGIAMQIIELQKQWKSIK</sequence>
<comment type="function">
    <text evidence="12 13">RNA polymerase that catalyzes the synthesis of short RNA molecules used as primers for DNA polymerase during DNA replication.</text>
</comment>
<dbReference type="STRING" id="237679.SAMN04488072_101130"/>
<evidence type="ECO:0000256" key="3">
    <source>
        <dbReference type="ARBA" id="ARBA00022679"/>
    </source>
</evidence>
<dbReference type="GO" id="GO:0005524">
    <property type="term" value="F:ATP binding"/>
    <property type="evidence" value="ECO:0007669"/>
    <property type="project" value="InterPro"/>
</dbReference>
<dbReference type="EC" id="2.7.7.101" evidence="12"/>
<accession>A0A1I0V2I7</accession>
<dbReference type="SUPFAM" id="SSF56731">
    <property type="entry name" value="DNA primase core"/>
    <property type="match status" value="1"/>
</dbReference>
<dbReference type="InterPro" id="IPR036185">
    <property type="entry name" value="DNA_heli_DnaB-like_N_sf"/>
</dbReference>
<comment type="cofactor">
    <cofactor evidence="12 13 14">
        <name>Zn(2+)</name>
        <dbReference type="ChEBI" id="CHEBI:29105"/>
    </cofactor>
    <text evidence="12 13 14">Binds 1 zinc ion per monomer.</text>
</comment>
<gene>
    <name evidence="12" type="primary">dnaG</name>
    <name evidence="16" type="ORF">SAMN04488072_101130</name>
</gene>
<dbReference type="GO" id="GO:0005737">
    <property type="term" value="C:cytoplasm"/>
    <property type="evidence" value="ECO:0007669"/>
    <property type="project" value="TreeGrafter"/>
</dbReference>
<evidence type="ECO:0000256" key="13">
    <source>
        <dbReference type="PIRNR" id="PIRNR002811"/>
    </source>
</evidence>
<dbReference type="Pfam" id="PF00772">
    <property type="entry name" value="DnaB"/>
    <property type="match status" value="1"/>
</dbReference>
<dbReference type="GO" id="GO:0003678">
    <property type="term" value="F:DNA helicase activity"/>
    <property type="evidence" value="ECO:0007669"/>
    <property type="project" value="InterPro"/>
</dbReference>
<evidence type="ECO:0000256" key="4">
    <source>
        <dbReference type="ARBA" id="ARBA00022695"/>
    </source>
</evidence>
<dbReference type="Proteomes" id="UP000198642">
    <property type="component" value="Unassembled WGS sequence"/>
</dbReference>
<keyword evidence="4 12" id="KW-0548">Nucleotidyltransferase</keyword>
<dbReference type="InterPro" id="IPR006171">
    <property type="entry name" value="TOPRIM_dom"/>
</dbReference>
<dbReference type="InterPro" id="IPR002694">
    <property type="entry name" value="Znf_CHC2"/>
</dbReference>
<evidence type="ECO:0000256" key="10">
    <source>
        <dbReference type="ARBA" id="ARBA00023125"/>
    </source>
</evidence>
<name>A0A1I0V2I7_9BACI</name>
<evidence type="ECO:0000256" key="9">
    <source>
        <dbReference type="ARBA" id="ARBA00022842"/>
    </source>
</evidence>
<keyword evidence="10 12" id="KW-0238">DNA-binding</keyword>
<dbReference type="SUPFAM" id="SSF57783">
    <property type="entry name" value="Zinc beta-ribbon"/>
    <property type="match status" value="1"/>
</dbReference>
<dbReference type="PIRSF" id="PIRSF002811">
    <property type="entry name" value="DnaG"/>
    <property type="match status" value="1"/>
</dbReference>
<keyword evidence="2 12" id="KW-0639">Primosome</keyword>
<comment type="similarity">
    <text evidence="12 13">Belongs to the DnaG primase family.</text>
</comment>
<evidence type="ECO:0000259" key="15">
    <source>
        <dbReference type="PROSITE" id="PS50880"/>
    </source>
</evidence>
<keyword evidence="6 12" id="KW-0479">Metal-binding</keyword>
<dbReference type="FunFam" id="3.90.980.10:FF:000001">
    <property type="entry name" value="DNA primase"/>
    <property type="match status" value="1"/>
</dbReference>
<dbReference type="NCBIfam" id="TIGR01391">
    <property type="entry name" value="dnaG"/>
    <property type="match status" value="1"/>
</dbReference>
<feature type="zinc finger region" description="CHC2-type" evidence="12 14">
    <location>
        <begin position="40"/>
        <end position="64"/>
    </location>
</feature>
<keyword evidence="9" id="KW-0460">Magnesium</keyword>
<dbReference type="GO" id="GO:0003899">
    <property type="term" value="F:DNA-directed RNA polymerase activity"/>
    <property type="evidence" value="ECO:0007669"/>
    <property type="project" value="UniProtKB-UniRule"/>
</dbReference>
<dbReference type="Gene3D" id="3.90.580.10">
    <property type="entry name" value="Zinc finger, CHC2-type domain"/>
    <property type="match status" value="1"/>
</dbReference>
<keyword evidence="5 12" id="KW-0235">DNA replication</keyword>
<proteinExistence type="inferred from homology"/>
<comment type="subunit">
    <text evidence="12">Monomer. Interacts with DnaB.</text>
</comment>
<dbReference type="EMBL" id="FOJW01000001">
    <property type="protein sequence ID" value="SFA70544.1"/>
    <property type="molecule type" value="Genomic_DNA"/>
</dbReference>
<evidence type="ECO:0000256" key="8">
    <source>
        <dbReference type="ARBA" id="ARBA00022833"/>
    </source>
</evidence>
<dbReference type="InterPro" id="IPR034151">
    <property type="entry name" value="TOPRIM_DnaG_bac"/>
</dbReference>
<dbReference type="SMART" id="SM00400">
    <property type="entry name" value="ZnF_CHCC"/>
    <property type="match status" value="1"/>
</dbReference>
<dbReference type="Pfam" id="PF01807">
    <property type="entry name" value="Zn_ribbon_DnaG"/>
    <property type="match status" value="1"/>
</dbReference>
<keyword evidence="11 12" id="KW-0804">Transcription</keyword>
<dbReference type="InterPro" id="IPR007693">
    <property type="entry name" value="DNA_helicase_DnaB-like_N"/>
</dbReference>
<dbReference type="InterPro" id="IPR019475">
    <property type="entry name" value="DNA_primase_DnaB-bd"/>
</dbReference>
<dbReference type="Pfam" id="PF08275">
    <property type="entry name" value="DNAG_N"/>
    <property type="match status" value="1"/>
</dbReference>
<evidence type="ECO:0000256" key="2">
    <source>
        <dbReference type="ARBA" id="ARBA00022515"/>
    </source>
</evidence>
<evidence type="ECO:0000313" key="17">
    <source>
        <dbReference type="Proteomes" id="UP000198642"/>
    </source>
</evidence>
<keyword evidence="17" id="KW-1185">Reference proteome</keyword>
<dbReference type="GO" id="GO:0003677">
    <property type="term" value="F:DNA binding"/>
    <property type="evidence" value="ECO:0007669"/>
    <property type="project" value="UniProtKB-KW"/>
</dbReference>
<keyword evidence="3 12" id="KW-0808">Transferase</keyword>
<evidence type="ECO:0000256" key="1">
    <source>
        <dbReference type="ARBA" id="ARBA00022478"/>
    </source>
</evidence>
<dbReference type="CDD" id="cd03364">
    <property type="entry name" value="TOPRIM_DnaG_primases"/>
    <property type="match status" value="1"/>
</dbReference>
<keyword evidence="8 12" id="KW-0862">Zinc</keyword>
<dbReference type="FunFam" id="3.40.1360.10:FF:000002">
    <property type="entry name" value="DNA primase"/>
    <property type="match status" value="1"/>
</dbReference>
<dbReference type="OrthoDB" id="9803773at2"/>
<dbReference type="Pfam" id="PF13155">
    <property type="entry name" value="Toprim_2"/>
    <property type="match status" value="1"/>
</dbReference>
<dbReference type="AlphaFoldDB" id="A0A1I0V2I7"/>
<dbReference type="InterPro" id="IPR006295">
    <property type="entry name" value="DNA_primase_DnaG"/>
</dbReference>
<dbReference type="Gene3D" id="6.10.140.360">
    <property type="match status" value="1"/>
</dbReference>
<comment type="catalytic activity">
    <reaction evidence="12">
        <text>ssDNA + n NTP = ssDNA/pppN(pN)n-1 hybrid + (n-1) diphosphate.</text>
        <dbReference type="EC" id="2.7.7.101"/>
    </reaction>
</comment>
<dbReference type="Gene3D" id="1.10.860.10">
    <property type="entry name" value="DNAb Helicase, Chain A"/>
    <property type="match status" value="1"/>
</dbReference>
<evidence type="ECO:0000256" key="11">
    <source>
        <dbReference type="ARBA" id="ARBA00023163"/>
    </source>
</evidence>
<dbReference type="SUPFAM" id="SSF48024">
    <property type="entry name" value="N-terminal domain of DnaB helicase"/>
    <property type="match status" value="1"/>
</dbReference>
<dbReference type="GO" id="GO:0008270">
    <property type="term" value="F:zinc ion binding"/>
    <property type="evidence" value="ECO:0007669"/>
    <property type="project" value="UniProtKB-UniRule"/>
</dbReference>
<keyword evidence="7 12" id="KW-0863">Zinc-finger</keyword>
<dbReference type="InterPro" id="IPR013264">
    <property type="entry name" value="DNAG_N"/>
</dbReference>
<dbReference type="Gene3D" id="3.90.980.10">
    <property type="entry name" value="DNA primase, catalytic core, N-terminal domain"/>
    <property type="match status" value="1"/>
</dbReference>
<dbReference type="PROSITE" id="PS50880">
    <property type="entry name" value="TOPRIM"/>
    <property type="match status" value="1"/>
</dbReference>
<evidence type="ECO:0000256" key="6">
    <source>
        <dbReference type="ARBA" id="ARBA00022723"/>
    </source>
</evidence>
<evidence type="ECO:0000256" key="14">
    <source>
        <dbReference type="PIRSR" id="PIRSR002811-1"/>
    </source>
</evidence>
<evidence type="ECO:0000256" key="5">
    <source>
        <dbReference type="ARBA" id="ARBA00022705"/>
    </source>
</evidence>
<feature type="domain" description="Toprim" evidence="15">
    <location>
        <begin position="259"/>
        <end position="340"/>
    </location>
</feature>
<dbReference type="GO" id="GO:1990077">
    <property type="term" value="C:primosome complex"/>
    <property type="evidence" value="ECO:0007669"/>
    <property type="project" value="UniProtKB-KW"/>
</dbReference>
<dbReference type="Gene3D" id="3.40.1360.10">
    <property type="match status" value="1"/>
</dbReference>
<reference evidence="16 17" key="1">
    <citation type="submission" date="2016-10" db="EMBL/GenBank/DDBJ databases">
        <authorList>
            <person name="de Groot N.N."/>
        </authorList>
    </citation>
    <scope>NUCLEOTIDE SEQUENCE [LARGE SCALE GENOMIC DNA]</scope>
    <source>
        <strain evidence="16 17">CGMCC 1.3702</strain>
    </source>
</reference>
<dbReference type="HAMAP" id="MF_00974">
    <property type="entry name" value="DNA_primase_DnaG"/>
    <property type="match status" value="1"/>
</dbReference>
<dbReference type="InterPro" id="IPR050219">
    <property type="entry name" value="DnaG_primase"/>
</dbReference>
<evidence type="ECO:0000313" key="16">
    <source>
        <dbReference type="EMBL" id="SFA70544.1"/>
    </source>
</evidence>
<dbReference type="PANTHER" id="PTHR30313:SF2">
    <property type="entry name" value="DNA PRIMASE"/>
    <property type="match status" value="1"/>
</dbReference>
<dbReference type="InterPro" id="IPR036977">
    <property type="entry name" value="DNA_primase_Znf_CHC2"/>
</dbReference>
<evidence type="ECO:0000256" key="12">
    <source>
        <dbReference type="HAMAP-Rule" id="MF_00974"/>
    </source>
</evidence>
<organism evidence="16 17">
    <name type="scientific">Lentibacillus halodurans</name>
    <dbReference type="NCBI Taxonomy" id="237679"/>
    <lineage>
        <taxon>Bacteria</taxon>
        <taxon>Bacillati</taxon>
        <taxon>Bacillota</taxon>
        <taxon>Bacilli</taxon>
        <taxon>Bacillales</taxon>
        <taxon>Bacillaceae</taxon>
        <taxon>Lentibacillus</taxon>
    </lineage>
</organism>
<comment type="domain">
    <text evidence="12">Contains an N-terminal zinc-binding domain, a central core domain that contains the primase activity, and a C-terminal DnaB-binding domain.</text>
</comment>
<dbReference type="FunFam" id="3.90.580.10:FF:000001">
    <property type="entry name" value="DNA primase"/>
    <property type="match status" value="1"/>
</dbReference>
<dbReference type="GO" id="GO:0006269">
    <property type="term" value="P:DNA replication, synthesis of primer"/>
    <property type="evidence" value="ECO:0007669"/>
    <property type="project" value="UniProtKB-UniRule"/>
</dbReference>
<dbReference type="InterPro" id="IPR030846">
    <property type="entry name" value="DnaG_bac"/>
</dbReference>
<dbReference type="InterPro" id="IPR037068">
    <property type="entry name" value="DNA_primase_core_N_sf"/>
</dbReference>
<dbReference type="Pfam" id="PF10410">
    <property type="entry name" value="DnaB_bind"/>
    <property type="match status" value="1"/>
</dbReference>
<dbReference type="InterPro" id="IPR016136">
    <property type="entry name" value="DNA_helicase_N/primase_C"/>
</dbReference>
<dbReference type="GO" id="GO:0000428">
    <property type="term" value="C:DNA-directed RNA polymerase complex"/>
    <property type="evidence" value="ECO:0007669"/>
    <property type="project" value="UniProtKB-KW"/>
</dbReference>
<keyword evidence="1 12" id="KW-0240">DNA-directed RNA polymerase</keyword>
<dbReference type="RefSeq" id="WP_090232133.1">
    <property type="nucleotide sequence ID" value="NZ_FOJW01000001.1"/>
</dbReference>
<dbReference type="SMART" id="SM00493">
    <property type="entry name" value="TOPRIM"/>
    <property type="match status" value="1"/>
</dbReference>
<evidence type="ECO:0000256" key="7">
    <source>
        <dbReference type="ARBA" id="ARBA00022771"/>
    </source>
</evidence>
<protein>
    <recommendedName>
        <fullName evidence="12 13">DNA primase</fullName>
        <ecNumber evidence="12">2.7.7.101</ecNumber>
    </recommendedName>
</protein>